<dbReference type="SUPFAM" id="SSF53146">
    <property type="entry name" value="Nitrogenase accessory factor-like"/>
    <property type="match status" value="1"/>
</dbReference>
<reference evidence="9" key="1">
    <citation type="submission" date="2017-02" db="EMBL/GenBank/DDBJ databases">
        <title>Comparative genomics and description of representatives of a novel lineage of planctomycetes thriving in anoxic sediments.</title>
        <authorList>
            <person name="Spring S."/>
            <person name="Bunk B."/>
            <person name="Sproer C."/>
        </authorList>
    </citation>
    <scope>NUCLEOTIDE SEQUENCE [LARGE SCALE GENOMIC DNA]</scope>
    <source>
        <strain evidence="9">SM-Chi-D1</strain>
    </source>
</reference>
<dbReference type="Pfam" id="PF10609">
    <property type="entry name" value="ParA"/>
    <property type="match status" value="1"/>
</dbReference>
<dbReference type="AlphaFoldDB" id="A0A1Q2MCC6"/>
<sequence>MKTSCDDSNQLPPGDLEFSMAAIDKKILVLSGKGGVGKSTAAVNIAVELSRRGLNVGLLDIDLHGPSVPRMTDTSDVHCSTIKDKIVPIQAGNLKIMSIAYLLQDEKQAVIWRGPMKHTVIKQLLGNTDWGILDYLIVDFPPGTGDEPLAAAELIGDGAEAVVVTTPQQVAVGDVRRCITFCEKLSLTVRGIVENMSSAVCPACGEVFNIYGSEGGRKLAEETGIELLGSIPIDPKITAGADEGRPISESGADEATLKALACIIDKLLKDTNKTTKGNDNMRIAIPLADGKLTLHFGHCRQFAVMDVDPENKSITAREDMVPPEHEPGVLPKWLHGMGVTHIIAAGMGQRAQQLFNQNGIEVIVGAEADTPENLVKAFLSESLVTGQNICDH</sequence>
<protein>
    <recommendedName>
        <fullName evidence="6">Iron-sulfur cluster carrier protein</fullName>
    </recommendedName>
</protein>
<keyword evidence="1 6" id="KW-0479">Metal-binding</keyword>
<evidence type="ECO:0000256" key="6">
    <source>
        <dbReference type="HAMAP-Rule" id="MF_02040"/>
    </source>
</evidence>
<dbReference type="RefSeq" id="WP_146682588.1">
    <property type="nucleotide sequence ID" value="NZ_CP019646.1"/>
</dbReference>
<evidence type="ECO:0000256" key="2">
    <source>
        <dbReference type="ARBA" id="ARBA00022741"/>
    </source>
</evidence>
<dbReference type="NCBIfam" id="NF041136">
    <property type="entry name" value="MrpORP"/>
    <property type="match status" value="1"/>
</dbReference>
<dbReference type="GO" id="GO:0005829">
    <property type="term" value="C:cytosol"/>
    <property type="evidence" value="ECO:0007669"/>
    <property type="project" value="TreeGrafter"/>
</dbReference>
<dbReference type="PANTHER" id="PTHR23264:SF19">
    <property type="entry name" value="CYTOSOLIC FE-S CLUSTER ASSEMBLY FACTOR NUBP2"/>
    <property type="match status" value="1"/>
</dbReference>
<dbReference type="GO" id="GO:0016887">
    <property type="term" value="F:ATP hydrolysis activity"/>
    <property type="evidence" value="ECO:0007669"/>
    <property type="project" value="UniProtKB-UniRule"/>
</dbReference>
<dbReference type="InterPro" id="IPR033756">
    <property type="entry name" value="YlxH/NBP35"/>
</dbReference>
<dbReference type="CDD" id="cd02037">
    <property type="entry name" value="Mrp_NBP35"/>
    <property type="match status" value="1"/>
</dbReference>
<dbReference type="PANTHER" id="PTHR23264">
    <property type="entry name" value="NUCLEOTIDE-BINDING PROTEIN NBP35 YEAST -RELATED"/>
    <property type="match status" value="1"/>
</dbReference>
<evidence type="ECO:0000313" key="8">
    <source>
        <dbReference type="EMBL" id="AQQ70314.1"/>
    </source>
</evidence>
<dbReference type="KEGG" id="pbas:SMSP2_00658"/>
<dbReference type="SUPFAM" id="SSF52540">
    <property type="entry name" value="P-loop containing nucleoside triphosphate hydrolases"/>
    <property type="match status" value="1"/>
</dbReference>
<dbReference type="GO" id="GO:0016226">
    <property type="term" value="P:iron-sulfur cluster assembly"/>
    <property type="evidence" value="ECO:0007669"/>
    <property type="project" value="InterPro"/>
</dbReference>
<keyword evidence="2 6" id="KW-0547">Nucleotide-binding</keyword>
<comment type="function">
    <text evidence="6">Binds and transfers iron-sulfur (Fe-S) clusters to target apoproteins. Can hydrolyze ATP.</text>
</comment>
<dbReference type="InterPro" id="IPR027417">
    <property type="entry name" value="P-loop_NTPase"/>
</dbReference>
<keyword evidence="3 6" id="KW-0067">ATP-binding</keyword>
<dbReference type="Proteomes" id="UP000188181">
    <property type="component" value="Chromosome"/>
</dbReference>
<keyword evidence="6" id="KW-0378">Hydrolase</keyword>
<evidence type="ECO:0000259" key="7">
    <source>
        <dbReference type="Pfam" id="PF02579"/>
    </source>
</evidence>
<comment type="similarity">
    <text evidence="6">Belongs to the Mrp/NBP35 ATP-binding proteins family.</text>
</comment>
<keyword evidence="4 6" id="KW-0408">Iron</keyword>
<dbReference type="FunFam" id="3.40.50.300:FF:001119">
    <property type="entry name" value="Iron-sulfur cluster carrier protein"/>
    <property type="match status" value="1"/>
</dbReference>
<feature type="binding site" evidence="6">
    <location>
        <begin position="32"/>
        <end position="39"/>
    </location>
    <ligand>
        <name>ATP</name>
        <dbReference type="ChEBI" id="CHEBI:30616"/>
    </ligand>
</feature>
<dbReference type="GO" id="GO:0140663">
    <property type="term" value="F:ATP-dependent FeS chaperone activity"/>
    <property type="evidence" value="ECO:0007669"/>
    <property type="project" value="InterPro"/>
</dbReference>
<dbReference type="HAMAP" id="MF_02040">
    <property type="entry name" value="Mrp_NBP35"/>
    <property type="match status" value="1"/>
</dbReference>
<feature type="domain" description="Dinitrogenase iron-molybdenum cofactor biosynthesis" evidence="7">
    <location>
        <begin position="290"/>
        <end position="379"/>
    </location>
</feature>
<dbReference type="GO" id="GO:0051536">
    <property type="term" value="F:iron-sulfur cluster binding"/>
    <property type="evidence" value="ECO:0007669"/>
    <property type="project" value="UniProtKB-UniRule"/>
</dbReference>
<dbReference type="InterPro" id="IPR003731">
    <property type="entry name" value="Di-Nase_FeMo-co_biosynth"/>
</dbReference>
<dbReference type="PROSITE" id="PS01215">
    <property type="entry name" value="MRP"/>
    <property type="match status" value="1"/>
</dbReference>
<dbReference type="InterPro" id="IPR036105">
    <property type="entry name" value="DiNase_FeMo-co_biosyn_sf"/>
</dbReference>
<keyword evidence="9" id="KW-1185">Reference proteome</keyword>
<evidence type="ECO:0000313" key="9">
    <source>
        <dbReference type="Proteomes" id="UP000188181"/>
    </source>
</evidence>
<proteinExistence type="inferred from homology"/>
<dbReference type="InterPro" id="IPR000808">
    <property type="entry name" value="Mrp-like_CS"/>
</dbReference>
<evidence type="ECO:0000256" key="3">
    <source>
        <dbReference type="ARBA" id="ARBA00022840"/>
    </source>
</evidence>
<dbReference type="GO" id="GO:0046872">
    <property type="term" value="F:metal ion binding"/>
    <property type="evidence" value="ECO:0007669"/>
    <property type="project" value="UniProtKB-KW"/>
</dbReference>
<dbReference type="CDD" id="cd00851">
    <property type="entry name" value="MTH1175"/>
    <property type="match status" value="1"/>
</dbReference>
<dbReference type="Pfam" id="PF02579">
    <property type="entry name" value="Nitro_FeMo-Co"/>
    <property type="match status" value="1"/>
</dbReference>
<dbReference type="InterPro" id="IPR033913">
    <property type="entry name" value="MTH1175_dom"/>
</dbReference>
<dbReference type="Gene3D" id="3.40.50.300">
    <property type="entry name" value="P-loop containing nucleotide triphosphate hydrolases"/>
    <property type="match status" value="1"/>
</dbReference>
<dbReference type="GO" id="GO:0051301">
    <property type="term" value="P:cell division"/>
    <property type="evidence" value="ECO:0007669"/>
    <property type="project" value="UniProtKB-KW"/>
</dbReference>
<name>A0A1Q2MCC6_9BACT</name>
<keyword evidence="8" id="KW-0131">Cell cycle</keyword>
<evidence type="ECO:0000256" key="4">
    <source>
        <dbReference type="ARBA" id="ARBA00023004"/>
    </source>
</evidence>
<evidence type="ECO:0000256" key="1">
    <source>
        <dbReference type="ARBA" id="ARBA00022723"/>
    </source>
</evidence>
<dbReference type="Gene3D" id="3.30.420.130">
    <property type="entry name" value="Dinitrogenase iron-molybdenum cofactor biosynthesis domain"/>
    <property type="match status" value="1"/>
</dbReference>
<dbReference type="GO" id="GO:0005524">
    <property type="term" value="F:ATP binding"/>
    <property type="evidence" value="ECO:0007669"/>
    <property type="project" value="UniProtKB-UniRule"/>
</dbReference>
<organism evidence="8 9">
    <name type="scientific">Limihaloglobus sulfuriphilus</name>
    <dbReference type="NCBI Taxonomy" id="1851148"/>
    <lineage>
        <taxon>Bacteria</taxon>
        <taxon>Pseudomonadati</taxon>
        <taxon>Planctomycetota</taxon>
        <taxon>Phycisphaerae</taxon>
        <taxon>Sedimentisphaerales</taxon>
        <taxon>Sedimentisphaeraceae</taxon>
        <taxon>Limihaloglobus</taxon>
    </lineage>
</organism>
<keyword evidence="5 6" id="KW-0411">Iron-sulfur</keyword>
<keyword evidence="8" id="KW-0132">Cell division</keyword>
<dbReference type="OrthoDB" id="9809679at2"/>
<accession>A0A1Q2MCC6</accession>
<comment type="subunit">
    <text evidence="6">Homodimer.</text>
</comment>
<evidence type="ECO:0000256" key="5">
    <source>
        <dbReference type="ARBA" id="ARBA00023014"/>
    </source>
</evidence>
<dbReference type="InterPro" id="IPR019591">
    <property type="entry name" value="Mrp/NBP35_ATP-bd"/>
</dbReference>
<gene>
    <name evidence="8" type="primary">minD</name>
    <name evidence="8" type="ORF">SMSP2_00658</name>
</gene>
<dbReference type="EMBL" id="CP019646">
    <property type="protein sequence ID" value="AQQ70314.1"/>
    <property type="molecule type" value="Genomic_DNA"/>
</dbReference>
<dbReference type="STRING" id="1851148.SMSP2_00658"/>